<dbReference type="InParanoid" id="E9GEU4"/>
<dbReference type="InterPro" id="IPR036638">
    <property type="entry name" value="HLH_DNA-bd_sf"/>
</dbReference>
<dbReference type="SUPFAM" id="SSF47459">
    <property type="entry name" value="HLH, helix-loop-helix DNA-binding domain"/>
    <property type="match status" value="1"/>
</dbReference>
<dbReference type="PROSITE" id="PS51054">
    <property type="entry name" value="ORANGE"/>
    <property type="match status" value="1"/>
</dbReference>
<dbReference type="InterPro" id="IPR011598">
    <property type="entry name" value="bHLH_dom"/>
</dbReference>
<dbReference type="SMART" id="SM00511">
    <property type="entry name" value="ORANGE"/>
    <property type="match status" value="1"/>
</dbReference>
<dbReference type="Pfam" id="PF07527">
    <property type="entry name" value="Hairy_orange"/>
    <property type="match status" value="1"/>
</dbReference>
<dbReference type="Proteomes" id="UP000000305">
    <property type="component" value="Unassembled WGS sequence"/>
</dbReference>
<dbReference type="AlphaFoldDB" id="E9GEU4"/>
<protein>
    <recommendedName>
        <fullName evidence="10">BHLH domain-containing protein</fullName>
    </recommendedName>
</protein>
<evidence type="ECO:0000256" key="2">
    <source>
        <dbReference type="ARBA" id="ARBA00023015"/>
    </source>
</evidence>
<dbReference type="CDD" id="cd11440">
    <property type="entry name" value="bHLH-O_Cwo_like"/>
    <property type="match status" value="1"/>
</dbReference>
<dbReference type="Gene3D" id="6.10.250.980">
    <property type="match status" value="1"/>
</dbReference>
<feature type="domain" description="Orange" evidence="7">
    <location>
        <begin position="126"/>
        <end position="166"/>
    </location>
</feature>
<keyword evidence="9" id="KW-1185">Reference proteome</keyword>
<dbReference type="GO" id="GO:0006357">
    <property type="term" value="P:regulation of transcription by RNA polymerase II"/>
    <property type="evidence" value="ECO:0000318"/>
    <property type="project" value="GO_Central"/>
</dbReference>
<dbReference type="Gene3D" id="4.10.280.10">
    <property type="entry name" value="Helix-loop-helix DNA-binding domain"/>
    <property type="match status" value="1"/>
</dbReference>
<keyword evidence="2" id="KW-0805">Transcription regulation</keyword>
<dbReference type="SUPFAM" id="SSF158457">
    <property type="entry name" value="Orange domain-like"/>
    <property type="match status" value="1"/>
</dbReference>
<dbReference type="InterPro" id="IPR050370">
    <property type="entry name" value="HES_HEY"/>
</dbReference>
<feature type="domain" description="BHLH" evidence="6">
    <location>
        <begin position="42"/>
        <end position="97"/>
    </location>
</feature>
<dbReference type="SMART" id="SM00353">
    <property type="entry name" value="HLH"/>
    <property type="match status" value="1"/>
</dbReference>
<dbReference type="PROSITE" id="PS50888">
    <property type="entry name" value="BHLH"/>
    <property type="match status" value="1"/>
</dbReference>
<dbReference type="KEGG" id="dpx:DAPPUDRAFT_317068"/>
<dbReference type="PhylomeDB" id="E9GEU4"/>
<evidence type="ECO:0000256" key="3">
    <source>
        <dbReference type="ARBA" id="ARBA00023125"/>
    </source>
</evidence>
<dbReference type="InterPro" id="IPR003650">
    <property type="entry name" value="Orange_dom"/>
</dbReference>
<dbReference type="EMBL" id="GL732541">
    <property type="protein sequence ID" value="EFX82019.1"/>
    <property type="molecule type" value="Genomic_DNA"/>
</dbReference>
<dbReference type="Pfam" id="PF00010">
    <property type="entry name" value="HLH"/>
    <property type="match status" value="1"/>
</dbReference>
<proteinExistence type="predicted"/>
<dbReference type="GO" id="GO:0009952">
    <property type="term" value="P:anterior/posterior pattern specification"/>
    <property type="evidence" value="ECO:0000318"/>
    <property type="project" value="GO_Central"/>
</dbReference>
<accession>E9GEU4</accession>
<keyword evidence="4" id="KW-0804">Transcription</keyword>
<evidence type="ECO:0008006" key="10">
    <source>
        <dbReference type="Google" id="ProtNLM"/>
    </source>
</evidence>
<gene>
    <name evidence="8" type="ORF">DAPPUDRAFT_317068</name>
</gene>
<evidence type="ECO:0000259" key="7">
    <source>
        <dbReference type="PROSITE" id="PS51054"/>
    </source>
</evidence>
<keyword evidence="3" id="KW-0238">DNA-binding</keyword>
<evidence type="ECO:0000256" key="1">
    <source>
        <dbReference type="ARBA" id="ARBA00004123"/>
    </source>
</evidence>
<evidence type="ECO:0000256" key="4">
    <source>
        <dbReference type="ARBA" id="ARBA00023163"/>
    </source>
</evidence>
<evidence type="ECO:0000259" key="6">
    <source>
        <dbReference type="PROSITE" id="PS50888"/>
    </source>
</evidence>
<name>E9GEU4_DAPPU</name>
<dbReference type="HOGENOM" id="CLU_1300792_0_0_1"/>
<dbReference type="GO" id="GO:0046983">
    <property type="term" value="F:protein dimerization activity"/>
    <property type="evidence" value="ECO:0007669"/>
    <property type="project" value="InterPro"/>
</dbReference>
<keyword evidence="5" id="KW-0539">Nucleus</keyword>
<reference evidence="8 9" key="1">
    <citation type="journal article" date="2011" name="Science">
        <title>The ecoresponsive genome of Daphnia pulex.</title>
        <authorList>
            <person name="Colbourne J.K."/>
            <person name="Pfrender M.E."/>
            <person name="Gilbert D."/>
            <person name="Thomas W.K."/>
            <person name="Tucker A."/>
            <person name="Oakley T.H."/>
            <person name="Tokishita S."/>
            <person name="Aerts A."/>
            <person name="Arnold G.J."/>
            <person name="Basu M.K."/>
            <person name="Bauer D.J."/>
            <person name="Caceres C.E."/>
            <person name="Carmel L."/>
            <person name="Casola C."/>
            <person name="Choi J.H."/>
            <person name="Detter J.C."/>
            <person name="Dong Q."/>
            <person name="Dusheyko S."/>
            <person name="Eads B.D."/>
            <person name="Frohlich T."/>
            <person name="Geiler-Samerotte K.A."/>
            <person name="Gerlach D."/>
            <person name="Hatcher P."/>
            <person name="Jogdeo S."/>
            <person name="Krijgsveld J."/>
            <person name="Kriventseva E.V."/>
            <person name="Kultz D."/>
            <person name="Laforsch C."/>
            <person name="Lindquist E."/>
            <person name="Lopez J."/>
            <person name="Manak J.R."/>
            <person name="Muller J."/>
            <person name="Pangilinan J."/>
            <person name="Patwardhan R.P."/>
            <person name="Pitluck S."/>
            <person name="Pritham E.J."/>
            <person name="Rechtsteiner A."/>
            <person name="Rho M."/>
            <person name="Rogozin I.B."/>
            <person name="Sakarya O."/>
            <person name="Salamov A."/>
            <person name="Schaack S."/>
            <person name="Shapiro H."/>
            <person name="Shiga Y."/>
            <person name="Skalitzky C."/>
            <person name="Smith Z."/>
            <person name="Souvorov A."/>
            <person name="Sung W."/>
            <person name="Tang Z."/>
            <person name="Tsuchiya D."/>
            <person name="Tu H."/>
            <person name="Vos H."/>
            <person name="Wang M."/>
            <person name="Wolf Y.I."/>
            <person name="Yamagata H."/>
            <person name="Yamada T."/>
            <person name="Ye Y."/>
            <person name="Shaw J.R."/>
            <person name="Andrews J."/>
            <person name="Crease T.J."/>
            <person name="Tang H."/>
            <person name="Lucas S.M."/>
            <person name="Robertson H.M."/>
            <person name="Bork P."/>
            <person name="Koonin E.V."/>
            <person name="Zdobnov E.M."/>
            <person name="Grigoriev I.V."/>
            <person name="Lynch M."/>
            <person name="Boore J.L."/>
        </authorList>
    </citation>
    <scope>NUCLEOTIDE SEQUENCE [LARGE SCALE GENOMIC DNA]</scope>
</reference>
<dbReference type="eggNOG" id="KOG4304">
    <property type="taxonomic scope" value="Eukaryota"/>
</dbReference>
<dbReference type="STRING" id="6669.E9GEU4"/>
<evidence type="ECO:0000313" key="9">
    <source>
        <dbReference type="Proteomes" id="UP000000305"/>
    </source>
</evidence>
<dbReference type="PANTHER" id="PTHR10985">
    <property type="entry name" value="BASIC HELIX-LOOP-HELIX TRANSCRIPTION FACTOR, HES-RELATED"/>
    <property type="match status" value="1"/>
</dbReference>
<evidence type="ECO:0000313" key="8">
    <source>
        <dbReference type="EMBL" id="EFX82019.1"/>
    </source>
</evidence>
<dbReference type="OrthoDB" id="6371181at2759"/>
<sequence>MDKYWVDSPNQCHYDRNLNFAAIGSEDEEAYSNFSKKTKSARDPQSHRIIEKRRRDRMNNCLADLSRLLPSAYMKKGRGRIEKTEIIEMTIKHMKHLQVHACKEMESCEIAVQMEQLHSNTKSDQYRSGFLECITETVQFIGHHQADHHGPFYPGDDFGSRLVAHLHNHYEKIGRGMFVFISLHSCVFPLPFPFLETCKRKKEYSYLEHITL</sequence>
<dbReference type="GO" id="GO:0000978">
    <property type="term" value="F:RNA polymerase II cis-regulatory region sequence-specific DNA binding"/>
    <property type="evidence" value="ECO:0000318"/>
    <property type="project" value="GO_Central"/>
</dbReference>
<evidence type="ECO:0000256" key="5">
    <source>
        <dbReference type="ARBA" id="ARBA00023242"/>
    </source>
</evidence>
<dbReference type="GO" id="GO:0000981">
    <property type="term" value="F:DNA-binding transcription factor activity, RNA polymerase II-specific"/>
    <property type="evidence" value="ECO:0000318"/>
    <property type="project" value="GO_Central"/>
</dbReference>
<dbReference type="GO" id="GO:0050767">
    <property type="term" value="P:regulation of neurogenesis"/>
    <property type="evidence" value="ECO:0000318"/>
    <property type="project" value="GO_Central"/>
</dbReference>
<organism evidence="8 9">
    <name type="scientific">Daphnia pulex</name>
    <name type="common">Water flea</name>
    <dbReference type="NCBI Taxonomy" id="6669"/>
    <lineage>
        <taxon>Eukaryota</taxon>
        <taxon>Metazoa</taxon>
        <taxon>Ecdysozoa</taxon>
        <taxon>Arthropoda</taxon>
        <taxon>Crustacea</taxon>
        <taxon>Branchiopoda</taxon>
        <taxon>Diplostraca</taxon>
        <taxon>Cladocera</taxon>
        <taxon>Anomopoda</taxon>
        <taxon>Daphniidae</taxon>
        <taxon>Daphnia</taxon>
    </lineage>
</organism>
<dbReference type="FunFam" id="4.10.280.10:FF:000079">
    <property type="entry name" value="CLUMA_CG001539, isoform A"/>
    <property type="match status" value="1"/>
</dbReference>
<dbReference type="GO" id="GO:0005634">
    <property type="term" value="C:nucleus"/>
    <property type="evidence" value="ECO:0000318"/>
    <property type="project" value="GO_Central"/>
</dbReference>
<dbReference type="GO" id="GO:0042752">
    <property type="term" value="P:regulation of circadian rhythm"/>
    <property type="evidence" value="ECO:0000318"/>
    <property type="project" value="GO_Central"/>
</dbReference>
<comment type="subcellular location">
    <subcellularLocation>
        <location evidence="1">Nucleus</location>
    </subcellularLocation>
</comment>